<evidence type="ECO:0000313" key="2">
    <source>
        <dbReference type="EMBL" id="TCO24976.1"/>
    </source>
</evidence>
<reference evidence="2 3" key="1">
    <citation type="submission" date="2019-03" db="EMBL/GenBank/DDBJ databases">
        <title>Genomic Encyclopedia of Type Strains, Phase IV (KMG-IV): sequencing the most valuable type-strain genomes for metagenomic binning, comparative biology and taxonomic classification.</title>
        <authorList>
            <person name="Goeker M."/>
        </authorList>
    </citation>
    <scope>NUCLEOTIDE SEQUENCE [LARGE SCALE GENOMIC DNA]</scope>
    <source>
        <strain evidence="2 3">DSM 103236</strain>
    </source>
</reference>
<evidence type="ECO:0000256" key="1">
    <source>
        <dbReference type="SAM" id="Phobius"/>
    </source>
</evidence>
<feature type="transmembrane region" description="Helical" evidence="1">
    <location>
        <begin position="136"/>
        <end position="159"/>
    </location>
</feature>
<dbReference type="EMBL" id="SLWO01000004">
    <property type="protein sequence ID" value="TCO24976.1"/>
    <property type="molecule type" value="Genomic_DNA"/>
</dbReference>
<keyword evidence="1" id="KW-0812">Transmembrane</keyword>
<evidence type="ECO:0000313" key="3">
    <source>
        <dbReference type="Proteomes" id="UP000295684"/>
    </source>
</evidence>
<dbReference type="Proteomes" id="UP000295684">
    <property type="component" value="Unassembled WGS sequence"/>
</dbReference>
<feature type="transmembrane region" description="Helical" evidence="1">
    <location>
        <begin position="107"/>
        <end position="130"/>
    </location>
</feature>
<sequence length="168" mass="19488">MNMQTSDLMRIKMIRWQKFVRKNLLLYFVPNVLLNTVIPYFVLSAQPSVYLFSGEQNLARFLLPMSLLLPFLITIDVLKKVRALQNDDAIHFVMNKKFEENRKMFKLAGLHSFYTILIVSITLFIIHISFPDHFDFGVTASVASSGILAGFYSIAFFFLSIRKIRIIN</sequence>
<gene>
    <name evidence="2" type="ORF">EV200_10411</name>
</gene>
<dbReference type="AlphaFoldDB" id="A0A4R2HBJ5"/>
<proteinExistence type="predicted"/>
<name>A0A4R2HBJ5_9SPHI</name>
<organism evidence="2 3">
    <name type="scientific">Pedobacter psychrotolerans</name>
    <dbReference type="NCBI Taxonomy" id="1843235"/>
    <lineage>
        <taxon>Bacteria</taxon>
        <taxon>Pseudomonadati</taxon>
        <taxon>Bacteroidota</taxon>
        <taxon>Sphingobacteriia</taxon>
        <taxon>Sphingobacteriales</taxon>
        <taxon>Sphingobacteriaceae</taxon>
        <taxon>Pedobacter</taxon>
    </lineage>
</organism>
<keyword evidence="1" id="KW-0472">Membrane</keyword>
<feature type="transmembrane region" description="Helical" evidence="1">
    <location>
        <begin position="24"/>
        <end position="43"/>
    </location>
</feature>
<feature type="transmembrane region" description="Helical" evidence="1">
    <location>
        <begin position="58"/>
        <end position="78"/>
    </location>
</feature>
<accession>A0A4R2HBJ5</accession>
<keyword evidence="1" id="KW-1133">Transmembrane helix</keyword>
<protein>
    <submittedName>
        <fullName evidence="2">Uncharacterized protein</fullName>
    </submittedName>
</protein>
<comment type="caution">
    <text evidence="2">The sequence shown here is derived from an EMBL/GenBank/DDBJ whole genome shotgun (WGS) entry which is preliminary data.</text>
</comment>